<dbReference type="PANTHER" id="PTHR43280">
    <property type="entry name" value="ARAC-FAMILY TRANSCRIPTIONAL REGULATOR"/>
    <property type="match status" value="1"/>
</dbReference>
<dbReference type="InterPro" id="IPR009057">
    <property type="entry name" value="Homeodomain-like_sf"/>
</dbReference>
<keyword evidence="7" id="KW-1185">Reference proteome</keyword>
<dbReference type="InterPro" id="IPR018060">
    <property type="entry name" value="HTH_AraC"/>
</dbReference>
<sequence>MTQPFEMLLSGITLGVGGFSCFLVAHKMCKQAFYIPLFILILALTLLSAGGTIFVGFEQHKFGYISILAPSFLLLAPSLWLYSNALVASTPWRFKTSHIKHYIPALTSLLLSAAIALAPKSLLQDMFFSNLDVTPNYLSIFISVATMLVIGIWLLQTVGYLLSLAKLTHQYHLKLKHVFCDLTNKKLKWLRIIVAIMLINGTWALLAITDINFALFEAAWGQLLCLLTIWWLGYFGLNQQPGFAPVYNEATAQSSLDSTHFARYQRSALSEQQSQLIAKKIQQAIENDKLYLDSQLTLYKLAKHISEPSQYVSQTLSQVMQTSFFECINNARIEAAKEMLQTGQYSILDVAMSVGFNARSSFYKAFKNRTNMTPSQFQKNIGL</sequence>
<accession>A0A1S1MZ02</accession>
<keyword evidence="3" id="KW-0804">Transcription</keyword>
<dbReference type="PANTHER" id="PTHR43280:SF29">
    <property type="entry name" value="ARAC-FAMILY TRANSCRIPTIONAL REGULATOR"/>
    <property type="match status" value="1"/>
</dbReference>
<protein>
    <recommendedName>
        <fullName evidence="5">HTH araC/xylS-type domain-containing protein</fullName>
    </recommendedName>
</protein>
<keyword evidence="4" id="KW-0812">Transmembrane</keyword>
<gene>
    <name evidence="6" type="ORF">BIW53_17450</name>
</gene>
<comment type="caution">
    <text evidence="6">The sequence shown here is derived from an EMBL/GenBank/DDBJ whole genome shotgun (WGS) entry which is preliminary data.</text>
</comment>
<organism evidence="6 7">
    <name type="scientific">Pseudoalteromonas byunsanensis</name>
    <dbReference type="NCBI Taxonomy" id="327939"/>
    <lineage>
        <taxon>Bacteria</taxon>
        <taxon>Pseudomonadati</taxon>
        <taxon>Pseudomonadota</taxon>
        <taxon>Gammaproteobacteria</taxon>
        <taxon>Alteromonadales</taxon>
        <taxon>Pseudoalteromonadaceae</taxon>
        <taxon>Pseudoalteromonas</taxon>
    </lineage>
</organism>
<dbReference type="InterPro" id="IPR018062">
    <property type="entry name" value="HTH_AraC-typ_CS"/>
</dbReference>
<dbReference type="RefSeq" id="WP_070993297.1">
    <property type="nucleotide sequence ID" value="NZ_CBCSHD010000004.1"/>
</dbReference>
<keyword evidence="1" id="KW-0805">Transcription regulation</keyword>
<dbReference type="EMBL" id="MNAN01000035">
    <property type="protein sequence ID" value="OHU94005.1"/>
    <property type="molecule type" value="Genomic_DNA"/>
</dbReference>
<dbReference type="InterPro" id="IPR020449">
    <property type="entry name" value="Tscrpt_reg_AraC-type_HTH"/>
</dbReference>
<evidence type="ECO:0000313" key="7">
    <source>
        <dbReference type="Proteomes" id="UP000180253"/>
    </source>
</evidence>
<dbReference type="PROSITE" id="PS00041">
    <property type="entry name" value="HTH_ARAC_FAMILY_1"/>
    <property type="match status" value="1"/>
</dbReference>
<evidence type="ECO:0000256" key="4">
    <source>
        <dbReference type="SAM" id="Phobius"/>
    </source>
</evidence>
<dbReference type="SMART" id="SM00342">
    <property type="entry name" value="HTH_ARAC"/>
    <property type="match status" value="1"/>
</dbReference>
<feature type="transmembrane region" description="Helical" evidence="4">
    <location>
        <begin position="138"/>
        <end position="168"/>
    </location>
</feature>
<feature type="transmembrane region" description="Helical" evidence="4">
    <location>
        <begin position="6"/>
        <end position="25"/>
    </location>
</feature>
<keyword evidence="4" id="KW-1133">Transmembrane helix</keyword>
<dbReference type="AlphaFoldDB" id="A0A1S1MZ02"/>
<evidence type="ECO:0000259" key="5">
    <source>
        <dbReference type="PROSITE" id="PS01124"/>
    </source>
</evidence>
<evidence type="ECO:0000256" key="3">
    <source>
        <dbReference type="ARBA" id="ARBA00023163"/>
    </source>
</evidence>
<dbReference type="Gene3D" id="1.10.10.60">
    <property type="entry name" value="Homeodomain-like"/>
    <property type="match status" value="1"/>
</dbReference>
<proteinExistence type="predicted"/>
<feature type="transmembrane region" description="Helical" evidence="4">
    <location>
        <begin position="62"/>
        <end position="82"/>
    </location>
</feature>
<keyword evidence="4" id="KW-0472">Membrane</keyword>
<feature type="domain" description="HTH araC/xylS-type" evidence="5">
    <location>
        <begin position="279"/>
        <end position="380"/>
    </location>
</feature>
<evidence type="ECO:0000313" key="6">
    <source>
        <dbReference type="EMBL" id="OHU94005.1"/>
    </source>
</evidence>
<dbReference type="OrthoDB" id="345413at2"/>
<dbReference type="PROSITE" id="PS01124">
    <property type="entry name" value="HTH_ARAC_FAMILY_2"/>
    <property type="match status" value="1"/>
</dbReference>
<reference evidence="6 7" key="1">
    <citation type="submission" date="2016-10" db="EMBL/GenBank/DDBJ databases">
        <title>Pseudoalteromonas amylolytica sp. nov., isolated from the surface seawater.</title>
        <authorList>
            <person name="Wu Y.-H."/>
            <person name="Cheng H."/>
            <person name="Jin X.-B."/>
            <person name="Wang C.-S."/>
            <person name="Xu X.-W."/>
        </authorList>
    </citation>
    <scope>NUCLEOTIDE SEQUENCE [LARGE SCALE GENOMIC DNA]</scope>
    <source>
        <strain evidence="6 7">JCM 12483</strain>
    </source>
</reference>
<evidence type="ECO:0000256" key="2">
    <source>
        <dbReference type="ARBA" id="ARBA00023125"/>
    </source>
</evidence>
<dbReference type="SUPFAM" id="SSF46689">
    <property type="entry name" value="Homeodomain-like"/>
    <property type="match status" value="1"/>
</dbReference>
<dbReference type="GO" id="GO:0003700">
    <property type="term" value="F:DNA-binding transcription factor activity"/>
    <property type="evidence" value="ECO:0007669"/>
    <property type="project" value="InterPro"/>
</dbReference>
<keyword evidence="2" id="KW-0238">DNA-binding</keyword>
<evidence type="ECO:0000256" key="1">
    <source>
        <dbReference type="ARBA" id="ARBA00023015"/>
    </source>
</evidence>
<dbReference type="PRINTS" id="PR00032">
    <property type="entry name" value="HTHARAC"/>
</dbReference>
<dbReference type="Proteomes" id="UP000180253">
    <property type="component" value="Unassembled WGS sequence"/>
</dbReference>
<feature type="transmembrane region" description="Helical" evidence="4">
    <location>
        <begin position="189"/>
        <end position="208"/>
    </location>
</feature>
<feature type="transmembrane region" description="Helical" evidence="4">
    <location>
        <begin position="102"/>
        <end position="118"/>
    </location>
</feature>
<dbReference type="STRING" id="327939.BIW53_17450"/>
<feature type="transmembrane region" description="Helical" evidence="4">
    <location>
        <begin position="220"/>
        <end position="237"/>
    </location>
</feature>
<feature type="transmembrane region" description="Helical" evidence="4">
    <location>
        <begin position="32"/>
        <end position="56"/>
    </location>
</feature>
<dbReference type="Pfam" id="PF12833">
    <property type="entry name" value="HTH_18"/>
    <property type="match status" value="1"/>
</dbReference>
<name>A0A1S1MZ02_9GAMM</name>
<dbReference type="GO" id="GO:0043565">
    <property type="term" value="F:sequence-specific DNA binding"/>
    <property type="evidence" value="ECO:0007669"/>
    <property type="project" value="InterPro"/>
</dbReference>